<dbReference type="eggNOG" id="KOG1048">
    <property type="taxonomic scope" value="Eukaryota"/>
</dbReference>
<dbReference type="OMA" id="FCNVRYV"/>
<evidence type="ECO:0000313" key="3">
    <source>
        <dbReference type="EnsemblProtists" id="EKX51438"/>
    </source>
</evidence>
<gene>
    <name evidence="2" type="ORF">GUITHDRAFT_102705</name>
</gene>
<dbReference type="RefSeq" id="XP_005838418.1">
    <property type="nucleotide sequence ID" value="XM_005838361.1"/>
</dbReference>
<dbReference type="KEGG" id="gtt:GUITHDRAFT_102705"/>
<dbReference type="PaxDb" id="55529-EKX51438"/>
<dbReference type="InterPro" id="IPR011989">
    <property type="entry name" value="ARM-like"/>
</dbReference>
<dbReference type="AlphaFoldDB" id="L1JTN2"/>
<dbReference type="EnsemblProtists" id="EKX51438">
    <property type="protein sequence ID" value="EKX51438"/>
    <property type="gene ID" value="GUITHDRAFT_102705"/>
</dbReference>
<dbReference type="EMBL" id="JH992975">
    <property type="protein sequence ID" value="EKX51438.1"/>
    <property type="molecule type" value="Genomic_DNA"/>
</dbReference>
<name>L1JTN2_GUITC</name>
<dbReference type="GO" id="GO:0044782">
    <property type="term" value="P:cilium organization"/>
    <property type="evidence" value="ECO:0007669"/>
    <property type="project" value="TreeGrafter"/>
</dbReference>
<dbReference type="InterPro" id="IPR038905">
    <property type="entry name" value="ARMC2"/>
</dbReference>
<feature type="region of interest" description="Disordered" evidence="1">
    <location>
        <begin position="129"/>
        <end position="154"/>
    </location>
</feature>
<dbReference type="PANTHER" id="PTHR21356">
    <property type="entry name" value="ARMADILLO REPEAT CONTAINING 2"/>
    <property type="match status" value="1"/>
</dbReference>
<dbReference type="SUPFAM" id="SSF48371">
    <property type="entry name" value="ARM repeat"/>
    <property type="match status" value="1"/>
</dbReference>
<dbReference type="PANTHER" id="PTHR21356:SF1">
    <property type="entry name" value="ARMADILLO REPEAT-CONTAINING PROTEIN 2"/>
    <property type="match status" value="1"/>
</dbReference>
<reference evidence="3" key="3">
    <citation type="submission" date="2015-06" db="UniProtKB">
        <authorList>
            <consortium name="EnsemblProtists"/>
        </authorList>
    </citation>
    <scope>IDENTIFICATION</scope>
</reference>
<protein>
    <recommendedName>
        <fullName evidence="5">Armadillo repeat-containing protein 2</fullName>
    </recommendedName>
</protein>
<evidence type="ECO:0008006" key="5">
    <source>
        <dbReference type="Google" id="ProtNLM"/>
    </source>
</evidence>
<evidence type="ECO:0000313" key="2">
    <source>
        <dbReference type="EMBL" id="EKX51438.1"/>
    </source>
</evidence>
<dbReference type="GeneID" id="17308072"/>
<dbReference type="InterPro" id="IPR016024">
    <property type="entry name" value="ARM-type_fold"/>
</dbReference>
<evidence type="ECO:0000313" key="4">
    <source>
        <dbReference type="Proteomes" id="UP000011087"/>
    </source>
</evidence>
<evidence type="ECO:0000256" key="1">
    <source>
        <dbReference type="SAM" id="MobiDB-lite"/>
    </source>
</evidence>
<dbReference type="SMART" id="SM00185">
    <property type="entry name" value="ARM"/>
    <property type="match status" value="5"/>
</dbReference>
<keyword evidence="4" id="KW-1185">Reference proteome</keyword>
<feature type="region of interest" description="Disordered" evidence="1">
    <location>
        <begin position="385"/>
        <end position="415"/>
    </location>
</feature>
<sequence length="847" mass="92999">MPGSDFMQGHPRLSEDDGPESPAGRVPERGFVDSYRRAVNTGRGTIADTIASARASLKNPSRPFTPADPLRRLNSHTLLNPGDSVIPLPTPLLSTGRYRTLFGFELERPFTGIGKVPLPSTRQALDSSLVSSRTASDQSVIETKKTQESRSQSTEVLTILDDTNVPGVEQEVFSSTRRPRSSSETSASSALWQTLRSKLRLLENQNLRSNACDEICELLPNKEVVMSLETAQRSEIVKSVAKHMDSRDPNILTKLAKVVVIVTKGGSNLLSASKLLFRLSKAPDNDQIFRANGIFDTILQTLGSSGKIESVVGHISRLSDQCEAEVEALMYLIGVLKNCSSESDEVDTMIVGFAGGPSCRDRVDQSFLKARQANRAGGMLLEKQEPNLTPSNHQAEAAGHEDQLASDGIAGKSRSRSPARADCKIRDDFVAFGALRAVVEILALWENDAELLLNASRVISKLSLTKSCQEEMASISGFHESFMRVISCNQDKTPLLIRLTFVLGNLTSSDEDHRIKIFRCRNSLDVLLDILYTHGQLLLAAAEELETKIEQNLGENNEVPASDISELSKHASQDLLVKIVRLLAHLAISPSIGPVLAKKEKIEMLILLASTIHIAYCEELILNVVSAITNLSYYSEQDSVIWQTRMGLIKILSEMLFVENQEAVLEATRAFGNLSRDQDARTVMHSSRIDEALVLLLDHSDRDVLAAAAGVVVNLAGDPSCMDIQMQSDALVLLMEALGRSGLSDSELCCTVCYALYNLGATMQWRLDGLVAMNLQDVLEELMMQARKSPEELAALMGVMERLLSSIKRNCEEQIERVQSEGMEILARREMKGNVCWYAHPVLAPAT</sequence>
<dbReference type="InterPro" id="IPR000225">
    <property type="entry name" value="Armadillo"/>
</dbReference>
<dbReference type="STRING" id="905079.L1JTN2"/>
<dbReference type="Gene3D" id="1.25.10.10">
    <property type="entry name" value="Leucine-rich Repeat Variant"/>
    <property type="match status" value="2"/>
</dbReference>
<reference evidence="2 4" key="1">
    <citation type="journal article" date="2012" name="Nature">
        <title>Algal genomes reveal evolutionary mosaicism and the fate of nucleomorphs.</title>
        <authorList>
            <consortium name="DOE Joint Genome Institute"/>
            <person name="Curtis B.A."/>
            <person name="Tanifuji G."/>
            <person name="Burki F."/>
            <person name="Gruber A."/>
            <person name="Irimia M."/>
            <person name="Maruyama S."/>
            <person name="Arias M.C."/>
            <person name="Ball S.G."/>
            <person name="Gile G.H."/>
            <person name="Hirakawa Y."/>
            <person name="Hopkins J.F."/>
            <person name="Kuo A."/>
            <person name="Rensing S.A."/>
            <person name="Schmutz J."/>
            <person name="Symeonidi A."/>
            <person name="Elias M."/>
            <person name="Eveleigh R.J."/>
            <person name="Herman E.K."/>
            <person name="Klute M.J."/>
            <person name="Nakayama T."/>
            <person name="Obornik M."/>
            <person name="Reyes-Prieto A."/>
            <person name="Armbrust E.V."/>
            <person name="Aves S.J."/>
            <person name="Beiko R.G."/>
            <person name="Coutinho P."/>
            <person name="Dacks J.B."/>
            <person name="Durnford D.G."/>
            <person name="Fast N.M."/>
            <person name="Green B.R."/>
            <person name="Grisdale C.J."/>
            <person name="Hempel F."/>
            <person name="Henrissat B."/>
            <person name="Hoppner M.P."/>
            <person name="Ishida K."/>
            <person name="Kim E."/>
            <person name="Koreny L."/>
            <person name="Kroth P.G."/>
            <person name="Liu Y."/>
            <person name="Malik S.B."/>
            <person name="Maier U.G."/>
            <person name="McRose D."/>
            <person name="Mock T."/>
            <person name="Neilson J.A."/>
            <person name="Onodera N.T."/>
            <person name="Poole A.M."/>
            <person name="Pritham E.J."/>
            <person name="Richards T.A."/>
            <person name="Rocap G."/>
            <person name="Roy S.W."/>
            <person name="Sarai C."/>
            <person name="Schaack S."/>
            <person name="Shirato S."/>
            <person name="Slamovits C.H."/>
            <person name="Spencer D.F."/>
            <person name="Suzuki S."/>
            <person name="Worden A.Z."/>
            <person name="Zauner S."/>
            <person name="Barry K."/>
            <person name="Bell C."/>
            <person name="Bharti A.K."/>
            <person name="Crow J.A."/>
            <person name="Grimwood J."/>
            <person name="Kramer R."/>
            <person name="Lindquist E."/>
            <person name="Lucas S."/>
            <person name="Salamov A."/>
            <person name="McFadden G.I."/>
            <person name="Lane C.E."/>
            <person name="Keeling P.J."/>
            <person name="Gray M.W."/>
            <person name="Grigoriev I.V."/>
            <person name="Archibald J.M."/>
        </authorList>
    </citation>
    <scope>NUCLEOTIDE SEQUENCE</scope>
    <source>
        <strain evidence="2 4">CCMP2712</strain>
    </source>
</reference>
<dbReference type="Proteomes" id="UP000011087">
    <property type="component" value="Unassembled WGS sequence"/>
</dbReference>
<proteinExistence type="predicted"/>
<feature type="region of interest" description="Disordered" evidence="1">
    <location>
        <begin position="1"/>
        <end position="30"/>
    </location>
</feature>
<feature type="compositionally biased region" description="Polar residues" evidence="1">
    <location>
        <begin position="129"/>
        <end position="141"/>
    </location>
</feature>
<accession>L1JTN2</accession>
<organism evidence="2">
    <name type="scientific">Guillardia theta (strain CCMP2712)</name>
    <name type="common">Cryptophyte</name>
    <dbReference type="NCBI Taxonomy" id="905079"/>
    <lineage>
        <taxon>Eukaryota</taxon>
        <taxon>Cryptophyceae</taxon>
        <taxon>Pyrenomonadales</taxon>
        <taxon>Geminigeraceae</taxon>
        <taxon>Guillardia</taxon>
    </lineage>
</organism>
<reference evidence="4" key="2">
    <citation type="submission" date="2012-11" db="EMBL/GenBank/DDBJ databases">
        <authorList>
            <person name="Kuo A."/>
            <person name="Curtis B.A."/>
            <person name="Tanifuji G."/>
            <person name="Burki F."/>
            <person name="Gruber A."/>
            <person name="Irimia M."/>
            <person name="Maruyama S."/>
            <person name="Arias M.C."/>
            <person name="Ball S.G."/>
            <person name="Gile G.H."/>
            <person name="Hirakawa Y."/>
            <person name="Hopkins J.F."/>
            <person name="Rensing S.A."/>
            <person name="Schmutz J."/>
            <person name="Symeonidi A."/>
            <person name="Elias M."/>
            <person name="Eveleigh R.J."/>
            <person name="Herman E.K."/>
            <person name="Klute M.J."/>
            <person name="Nakayama T."/>
            <person name="Obornik M."/>
            <person name="Reyes-Prieto A."/>
            <person name="Armbrust E.V."/>
            <person name="Aves S.J."/>
            <person name="Beiko R.G."/>
            <person name="Coutinho P."/>
            <person name="Dacks J.B."/>
            <person name="Durnford D.G."/>
            <person name="Fast N.M."/>
            <person name="Green B.R."/>
            <person name="Grisdale C."/>
            <person name="Hempe F."/>
            <person name="Henrissat B."/>
            <person name="Hoppner M.P."/>
            <person name="Ishida K.-I."/>
            <person name="Kim E."/>
            <person name="Koreny L."/>
            <person name="Kroth P.G."/>
            <person name="Liu Y."/>
            <person name="Malik S.-B."/>
            <person name="Maier U.G."/>
            <person name="McRose D."/>
            <person name="Mock T."/>
            <person name="Neilson J.A."/>
            <person name="Onodera N.T."/>
            <person name="Poole A.M."/>
            <person name="Pritham E.J."/>
            <person name="Richards T.A."/>
            <person name="Rocap G."/>
            <person name="Roy S.W."/>
            <person name="Sarai C."/>
            <person name="Schaack S."/>
            <person name="Shirato S."/>
            <person name="Slamovits C.H."/>
            <person name="Spencer D.F."/>
            <person name="Suzuki S."/>
            <person name="Worden A.Z."/>
            <person name="Zauner S."/>
            <person name="Barry K."/>
            <person name="Bell C."/>
            <person name="Bharti A.K."/>
            <person name="Crow J.A."/>
            <person name="Grimwood J."/>
            <person name="Kramer R."/>
            <person name="Lindquist E."/>
            <person name="Lucas S."/>
            <person name="Salamov A."/>
            <person name="McFadden G.I."/>
            <person name="Lane C.E."/>
            <person name="Keeling P.J."/>
            <person name="Gray M.W."/>
            <person name="Grigoriev I.V."/>
            <person name="Archibald J.M."/>
        </authorList>
    </citation>
    <scope>NUCLEOTIDE SEQUENCE</scope>
    <source>
        <strain evidence="4">CCMP2712</strain>
    </source>
</reference>
<dbReference type="HOGENOM" id="CLU_007173_1_0_1"/>
<dbReference type="OrthoDB" id="247006at2759"/>